<dbReference type="InterPro" id="IPR037481">
    <property type="entry name" value="LacX"/>
</dbReference>
<dbReference type="InterPro" id="IPR008183">
    <property type="entry name" value="Aldose_1/G6P_1-epimerase"/>
</dbReference>
<name>A0A5C1QQ36_9SPIO</name>
<dbReference type="Proteomes" id="UP000324209">
    <property type="component" value="Chromosome"/>
</dbReference>
<dbReference type="InterPro" id="IPR011013">
    <property type="entry name" value="Gal_mutarotase_sf_dom"/>
</dbReference>
<dbReference type="GO" id="GO:0030246">
    <property type="term" value="F:carbohydrate binding"/>
    <property type="evidence" value="ECO:0007669"/>
    <property type="project" value="InterPro"/>
</dbReference>
<dbReference type="GO" id="GO:0005975">
    <property type="term" value="P:carbohydrate metabolic process"/>
    <property type="evidence" value="ECO:0007669"/>
    <property type="project" value="InterPro"/>
</dbReference>
<dbReference type="KEGG" id="ock:EXM22_12260"/>
<dbReference type="SUPFAM" id="SSF74650">
    <property type="entry name" value="Galactose mutarotase-like"/>
    <property type="match status" value="1"/>
</dbReference>
<dbReference type="AlphaFoldDB" id="A0A5C1QQ36"/>
<reference evidence="1 2" key="1">
    <citation type="submission" date="2019-02" db="EMBL/GenBank/DDBJ databases">
        <title>Complete Genome Sequence and Methylome Analysis of free living Spirochaetas.</title>
        <authorList>
            <person name="Fomenkov A."/>
            <person name="Dubinina G."/>
            <person name="Leshcheva N."/>
            <person name="Mikheeva N."/>
            <person name="Grabovich M."/>
            <person name="Vincze T."/>
            <person name="Roberts R.J."/>
        </authorList>
    </citation>
    <scope>NUCLEOTIDE SEQUENCE [LARGE SCALE GENOMIC DNA]</scope>
    <source>
        <strain evidence="1 2">K2</strain>
    </source>
</reference>
<dbReference type="PANTHER" id="PTHR11122:SF13">
    <property type="entry name" value="GLUCOSE-6-PHOSPHATE 1-EPIMERASE"/>
    <property type="match status" value="1"/>
</dbReference>
<keyword evidence="2" id="KW-1185">Reference proteome</keyword>
<gene>
    <name evidence="1" type="ORF">EXM22_12260</name>
</gene>
<dbReference type="InterPro" id="IPR014718">
    <property type="entry name" value="GH-type_carb-bd"/>
</dbReference>
<dbReference type="Pfam" id="PF01263">
    <property type="entry name" value="Aldose_epim"/>
    <property type="match status" value="1"/>
</dbReference>
<dbReference type="EMBL" id="CP036150">
    <property type="protein sequence ID" value="QEN08724.1"/>
    <property type="molecule type" value="Genomic_DNA"/>
</dbReference>
<protein>
    <submittedName>
        <fullName evidence="1">Aldose 1-epimerase family protein</fullName>
    </submittedName>
</protein>
<organism evidence="1 2">
    <name type="scientific">Oceanispirochaeta crateris</name>
    <dbReference type="NCBI Taxonomy" id="2518645"/>
    <lineage>
        <taxon>Bacteria</taxon>
        <taxon>Pseudomonadati</taxon>
        <taxon>Spirochaetota</taxon>
        <taxon>Spirochaetia</taxon>
        <taxon>Spirochaetales</taxon>
        <taxon>Spirochaetaceae</taxon>
        <taxon>Oceanispirochaeta</taxon>
    </lineage>
</organism>
<evidence type="ECO:0000313" key="2">
    <source>
        <dbReference type="Proteomes" id="UP000324209"/>
    </source>
</evidence>
<dbReference type="PANTHER" id="PTHR11122">
    <property type="entry name" value="APOSPORY-ASSOCIATED PROTEIN C-RELATED"/>
    <property type="match status" value="1"/>
</dbReference>
<dbReference type="GO" id="GO:0016853">
    <property type="term" value="F:isomerase activity"/>
    <property type="evidence" value="ECO:0007669"/>
    <property type="project" value="InterPro"/>
</dbReference>
<dbReference type="CDD" id="cd09024">
    <property type="entry name" value="Aldose_epim_lacX"/>
    <property type="match status" value="1"/>
</dbReference>
<dbReference type="Gene3D" id="2.70.98.10">
    <property type="match status" value="1"/>
</dbReference>
<accession>A0A5C1QQ36</accession>
<proteinExistence type="predicted"/>
<sequence>MIQLKNNRIKALIDPLGGELTSLQYEGREYLWQGSSSSWRGRSPLLFPIIGQSLPHGWEYKDKTIFLDNHGFARQLPFEILEEKEDFCRLGLSNSEETQKHYPFAFVLEVTYKLTESVLKVGFSVNNPQTEDLLFSIGAHPGFNCPLSSGTQFEDYYLEFNRNETISRRYKDEYLTGETSPVLKDQNRLNLNHSLFDRGAIILSGLKSDKITLKSEKTSSSVTMDFTGFPDFGIWTMQKKNAPYVCLEPWFGVDSTQGDSADFEKKEGLIRLKKGQEFSCSYSLTLT</sequence>
<evidence type="ECO:0000313" key="1">
    <source>
        <dbReference type="EMBL" id="QEN08724.1"/>
    </source>
</evidence>
<dbReference type="OrthoDB" id="9795355at2"/>
<dbReference type="RefSeq" id="WP_149486805.1">
    <property type="nucleotide sequence ID" value="NZ_CP036150.1"/>
</dbReference>